<dbReference type="AlphaFoldDB" id="A0A4Q5MV28"/>
<dbReference type="InterPro" id="IPR054353">
    <property type="entry name" value="IstA-like_C"/>
</dbReference>
<keyword evidence="4" id="KW-1185">Reference proteome</keyword>
<dbReference type="EMBL" id="SDWW01000075">
    <property type="protein sequence ID" value="RYV49432.1"/>
    <property type="molecule type" value="Genomic_DNA"/>
</dbReference>
<comment type="caution">
    <text evidence="3">The sequence shown here is derived from an EMBL/GenBank/DDBJ whole genome shotgun (WGS) entry which is preliminary data.</text>
</comment>
<dbReference type="Pfam" id="PF22483">
    <property type="entry name" value="Mu-transpos_C_2"/>
    <property type="match status" value="1"/>
</dbReference>
<dbReference type="InterPro" id="IPR012337">
    <property type="entry name" value="RNaseH-like_sf"/>
</dbReference>
<dbReference type="PANTHER" id="PTHR35004">
    <property type="entry name" value="TRANSPOSASE RV3428C-RELATED"/>
    <property type="match status" value="1"/>
</dbReference>
<dbReference type="GO" id="GO:0015074">
    <property type="term" value="P:DNA integration"/>
    <property type="evidence" value="ECO:0007669"/>
    <property type="project" value="InterPro"/>
</dbReference>
<dbReference type="PROSITE" id="PS50994">
    <property type="entry name" value="INTEGRASE"/>
    <property type="match status" value="1"/>
</dbReference>
<organism evidence="3 4">
    <name type="scientific">Pengzhenrongella frigida</name>
    <dbReference type="NCBI Taxonomy" id="1259133"/>
    <lineage>
        <taxon>Bacteria</taxon>
        <taxon>Bacillati</taxon>
        <taxon>Actinomycetota</taxon>
        <taxon>Actinomycetes</taxon>
        <taxon>Micrococcales</taxon>
        <taxon>Pengzhenrongella</taxon>
    </lineage>
</organism>
<protein>
    <submittedName>
        <fullName evidence="3">IS21 family transposase</fullName>
    </submittedName>
</protein>
<feature type="domain" description="Integrase catalytic" evidence="2">
    <location>
        <begin position="113"/>
        <end position="290"/>
    </location>
</feature>
<dbReference type="NCBIfam" id="NF033546">
    <property type="entry name" value="transpos_IS21"/>
    <property type="match status" value="1"/>
</dbReference>
<dbReference type="Gene3D" id="3.30.420.10">
    <property type="entry name" value="Ribonuclease H-like superfamily/Ribonuclease H"/>
    <property type="match status" value="1"/>
</dbReference>
<gene>
    <name evidence="3" type="ORF">EUA98_18760</name>
</gene>
<dbReference type="PANTHER" id="PTHR35004:SF7">
    <property type="entry name" value="INTEGRASE PROTEIN"/>
    <property type="match status" value="1"/>
</dbReference>
<dbReference type="InterPro" id="IPR001584">
    <property type="entry name" value="Integrase_cat-core"/>
</dbReference>
<dbReference type="OrthoDB" id="92877at2"/>
<evidence type="ECO:0000313" key="4">
    <source>
        <dbReference type="Proteomes" id="UP000293764"/>
    </source>
</evidence>
<comment type="similarity">
    <text evidence="1">Belongs to the transposase IS21/IS408/IS1162 family.</text>
</comment>
<evidence type="ECO:0000256" key="1">
    <source>
        <dbReference type="ARBA" id="ARBA00009277"/>
    </source>
</evidence>
<sequence>MKSARDRMDIISTYQQVGSYRGTAAICGTTPKTVRRVIARAEAGGTVAPRVPPVRNYEPVAALVTAKVASTKARISAKRLLPAARAAGFTGSARNFRRLVAGAKVEWRREDHRGRRPAVWTPGEYLVIDWGTLGGVKVFCAVLAWSRVRFVRFAADEQATTTMAMLAECFETIGGVPTKVLADRMGCLKGGVVANVVVPTADYVKFAGHYGFVPDFCNPADPASKGIVENLVGYGKSDLMVPLLDETADPASPAGLAAANLAAIAWCAEVNAAVHSQIVAVPAERLVAEALLLGALPSLRASIGPAPVVRKVDKLSCVRFALGRYSVPTTLIGTHVHLVHHGGRLQVLIPATGVIVADHELVAPGESSVLDAHYGGPRPAPSRKVRPRSVAEREFCSLGEVAAAFITGAAASGNTRLAGELVELNALAAAHGQSVFLAALARAVAFRRWRSADVRSILAAGTGTPDPTATGDALVIDLPIAAGRSLDQYAPTTTAATS</sequence>
<evidence type="ECO:0000313" key="3">
    <source>
        <dbReference type="EMBL" id="RYV49432.1"/>
    </source>
</evidence>
<dbReference type="Proteomes" id="UP000293764">
    <property type="component" value="Unassembled WGS sequence"/>
</dbReference>
<name>A0A4Q5MV28_9MICO</name>
<dbReference type="InterPro" id="IPR036397">
    <property type="entry name" value="RNaseH_sf"/>
</dbReference>
<accession>A0A4Q5MV28</accession>
<dbReference type="RefSeq" id="WP_130104217.1">
    <property type="nucleotide sequence ID" value="NZ_SDWW01000075.1"/>
</dbReference>
<dbReference type="SUPFAM" id="SSF53098">
    <property type="entry name" value="Ribonuclease H-like"/>
    <property type="match status" value="1"/>
</dbReference>
<evidence type="ECO:0000259" key="2">
    <source>
        <dbReference type="PROSITE" id="PS50994"/>
    </source>
</evidence>
<reference evidence="3 4" key="1">
    <citation type="submission" date="2019-01" db="EMBL/GenBank/DDBJ databases">
        <title>Novel species of Cellulomonas.</title>
        <authorList>
            <person name="Liu Q."/>
            <person name="Xin Y.-H."/>
        </authorList>
    </citation>
    <scope>NUCLEOTIDE SEQUENCE [LARGE SCALE GENOMIC DNA]</scope>
    <source>
        <strain evidence="3 4">HLT2-17</strain>
    </source>
</reference>
<dbReference type="GO" id="GO:0003676">
    <property type="term" value="F:nucleic acid binding"/>
    <property type="evidence" value="ECO:0007669"/>
    <property type="project" value="InterPro"/>
</dbReference>
<proteinExistence type="inferred from homology"/>